<sequence>MEEKDVIQMLRHYRHDVLNHLQVIHGYLSMGKTEKVQSKIMQTIEYYNEERKLMSLHAPSFVLWLIQFNVVHMNIRLAYHIHIENWNLGAEDIQLVEQCDRIIEQIEKATDTTELYEGSLQIKEKSVSTLELDLIINGVFQDMIGLMSNLEKMNSIYPIDVFQENDGIGCKFLISIEQK</sequence>
<keyword evidence="2" id="KW-0808">Transferase</keyword>
<organism evidence="5 6">
    <name type="scientific">Virgibacillus byunsanensis</name>
    <dbReference type="NCBI Taxonomy" id="570945"/>
    <lineage>
        <taxon>Bacteria</taxon>
        <taxon>Bacillati</taxon>
        <taxon>Bacillota</taxon>
        <taxon>Bacilli</taxon>
        <taxon>Bacillales</taxon>
        <taxon>Bacillaceae</taxon>
        <taxon>Virgibacillus</taxon>
    </lineage>
</organism>
<evidence type="ECO:0000256" key="2">
    <source>
        <dbReference type="ARBA" id="ARBA00022679"/>
    </source>
</evidence>
<dbReference type="Pfam" id="PF14689">
    <property type="entry name" value="SPOB_a"/>
    <property type="match status" value="1"/>
</dbReference>
<dbReference type="Gene3D" id="1.10.287.130">
    <property type="match status" value="1"/>
</dbReference>
<accession>A0ABW3LJR0</accession>
<keyword evidence="6" id="KW-1185">Reference proteome</keyword>
<dbReference type="InterPro" id="IPR039506">
    <property type="entry name" value="SPOB_a"/>
</dbReference>
<proteinExistence type="predicted"/>
<dbReference type="EMBL" id="JBHTKJ010000021">
    <property type="protein sequence ID" value="MFD1038611.1"/>
    <property type="molecule type" value="Genomic_DNA"/>
</dbReference>
<reference evidence="6" key="1">
    <citation type="journal article" date="2019" name="Int. J. Syst. Evol. Microbiol.">
        <title>The Global Catalogue of Microorganisms (GCM) 10K type strain sequencing project: providing services to taxonomists for standard genome sequencing and annotation.</title>
        <authorList>
            <consortium name="The Broad Institute Genomics Platform"/>
            <consortium name="The Broad Institute Genome Sequencing Center for Infectious Disease"/>
            <person name="Wu L."/>
            <person name="Ma J."/>
        </authorList>
    </citation>
    <scope>NUCLEOTIDE SEQUENCE [LARGE SCALE GENOMIC DNA]</scope>
    <source>
        <strain evidence="6">CCUG 56754</strain>
    </source>
</reference>
<dbReference type="Proteomes" id="UP001597040">
    <property type="component" value="Unassembled WGS sequence"/>
</dbReference>
<dbReference type="Gene3D" id="3.30.565.30">
    <property type="entry name" value="Sporulation initiation phosphotransferase B (SpoOB), C-terminal domain"/>
    <property type="match status" value="1"/>
</dbReference>
<keyword evidence="1" id="KW-0597">Phosphoprotein</keyword>
<gene>
    <name evidence="5" type="ORF">ACFQ3N_09425</name>
</gene>
<evidence type="ECO:0000256" key="1">
    <source>
        <dbReference type="ARBA" id="ARBA00022553"/>
    </source>
</evidence>
<dbReference type="InterPro" id="IPR037100">
    <property type="entry name" value="Spo0B_C_sf"/>
</dbReference>
<protein>
    <submittedName>
        <fullName evidence="5">Spo0B domain-containing protein</fullName>
    </submittedName>
</protein>
<comment type="caution">
    <text evidence="5">The sequence shown here is derived from an EMBL/GenBank/DDBJ whole genome shotgun (WGS) entry which is preliminary data.</text>
</comment>
<evidence type="ECO:0000313" key="5">
    <source>
        <dbReference type="EMBL" id="MFD1038611.1"/>
    </source>
</evidence>
<dbReference type="InterPro" id="IPR016120">
    <property type="entry name" value="Sig_transdc_His_kin_SpoOB"/>
</dbReference>
<dbReference type="SUPFAM" id="SSF55890">
    <property type="entry name" value="Sporulation response regulatory protein Spo0B"/>
    <property type="match status" value="1"/>
</dbReference>
<keyword evidence="3" id="KW-0418">Kinase</keyword>
<evidence type="ECO:0000256" key="3">
    <source>
        <dbReference type="ARBA" id="ARBA00022777"/>
    </source>
</evidence>
<feature type="domain" description="SpoOB alpha-helical" evidence="4">
    <location>
        <begin position="3"/>
        <end position="55"/>
    </location>
</feature>
<evidence type="ECO:0000313" key="6">
    <source>
        <dbReference type="Proteomes" id="UP001597040"/>
    </source>
</evidence>
<name>A0ABW3LJR0_9BACI</name>
<dbReference type="RefSeq" id="WP_390361742.1">
    <property type="nucleotide sequence ID" value="NZ_JBHTKJ010000021.1"/>
</dbReference>
<evidence type="ECO:0000259" key="4">
    <source>
        <dbReference type="Pfam" id="PF14689"/>
    </source>
</evidence>